<dbReference type="Proteomes" id="UP000019402">
    <property type="component" value="Unassembled WGS sequence"/>
</dbReference>
<sequence>MKTTLFFFFISLLSLALEAQNKTDASLFLRIDSLYVDKIQDASGDLYKKIGHHGPAIENEWMALRLYFNNKACAIDVYNKQQPGLELKEAKWYPSEQEQRNGYGADYYKAGSSVGLGGIRLWDGEKIIPLAPVSMRTVKVRKEKCYSQMEMLSEDIPYKGNKVDILVRVTSYTGIREMKVEAFALCNGPIQFVTGINYHKGQKIKQSDHYIISWGYHPEDVAAEKIKVGAAIHIDPSTYPEKIDDGTQFIFISKPTKYLSHWVTSTIEKDKTMGHLKAFEAM</sequence>
<evidence type="ECO:0008006" key="4">
    <source>
        <dbReference type="Google" id="ProtNLM"/>
    </source>
</evidence>
<dbReference type="RefSeq" id="WP_044213312.1">
    <property type="nucleotide sequence ID" value="NZ_BAMD01000031.1"/>
</dbReference>
<dbReference type="EMBL" id="BAMD01000031">
    <property type="protein sequence ID" value="GAF03815.1"/>
    <property type="molecule type" value="Genomic_DNA"/>
</dbReference>
<keyword evidence="3" id="KW-1185">Reference proteome</keyword>
<keyword evidence="1" id="KW-0732">Signal</keyword>
<feature type="chain" id="PRO_5004903862" description="DUF4861 domain-containing protein" evidence="1">
    <location>
        <begin position="20"/>
        <end position="282"/>
    </location>
</feature>
<dbReference type="eggNOG" id="COG4225">
    <property type="taxonomic scope" value="Bacteria"/>
</dbReference>
<proteinExistence type="predicted"/>
<dbReference type="InterPro" id="IPR032342">
    <property type="entry name" value="DUF4861"/>
</dbReference>
<accession>W7XYT7</accession>
<organism evidence="2 3">
    <name type="scientific">Saccharicrinis fermentans DSM 9555 = JCM 21142</name>
    <dbReference type="NCBI Taxonomy" id="869213"/>
    <lineage>
        <taxon>Bacteria</taxon>
        <taxon>Pseudomonadati</taxon>
        <taxon>Bacteroidota</taxon>
        <taxon>Bacteroidia</taxon>
        <taxon>Marinilabiliales</taxon>
        <taxon>Marinilabiliaceae</taxon>
        <taxon>Saccharicrinis</taxon>
    </lineage>
</organism>
<feature type="signal peptide" evidence="1">
    <location>
        <begin position="1"/>
        <end position="19"/>
    </location>
</feature>
<gene>
    <name evidence="2" type="ORF">JCM21142_62497</name>
</gene>
<dbReference type="AlphaFoldDB" id="W7XYT7"/>
<reference evidence="2 3" key="1">
    <citation type="journal article" date="2014" name="Genome Announc.">
        <title>Draft Genome Sequence of Cytophaga fermentans JCM 21142T, a Facultative Anaerobe Isolated from Marine Mud.</title>
        <authorList>
            <person name="Starns D."/>
            <person name="Oshima K."/>
            <person name="Suda W."/>
            <person name="Iino T."/>
            <person name="Yuki M."/>
            <person name="Inoue J."/>
            <person name="Kitamura K."/>
            <person name="Iida T."/>
            <person name="Darby A."/>
            <person name="Hattori M."/>
            <person name="Ohkuma M."/>
        </authorList>
    </citation>
    <scope>NUCLEOTIDE SEQUENCE [LARGE SCALE GENOMIC DNA]</scope>
    <source>
        <strain evidence="2 3">JCM 21142</strain>
    </source>
</reference>
<evidence type="ECO:0000313" key="3">
    <source>
        <dbReference type="Proteomes" id="UP000019402"/>
    </source>
</evidence>
<dbReference type="OrthoDB" id="846806at2"/>
<evidence type="ECO:0000256" key="1">
    <source>
        <dbReference type="SAM" id="SignalP"/>
    </source>
</evidence>
<name>W7XYT7_9BACT</name>
<comment type="caution">
    <text evidence="2">The sequence shown here is derived from an EMBL/GenBank/DDBJ whole genome shotgun (WGS) entry which is preliminary data.</text>
</comment>
<dbReference type="Pfam" id="PF16153">
    <property type="entry name" value="DUF4861"/>
    <property type="match status" value="1"/>
</dbReference>
<protein>
    <recommendedName>
        <fullName evidence="4">DUF4861 domain-containing protein</fullName>
    </recommendedName>
</protein>
<evidence type="ECO:0000313" key="2">
    <source>
        <dbReference type="EMBL" id="GAF03815.1"/>
    </source>
</evidence>